<dbReference type="EC" id="3.4.-.-" evidence="3"/>
<dbReference type="EMBL" id="CP154795">
    <property type="protein sequence ID" value="XAN06729.1"/>
    <property type="molecule type" value="Genomic_DNA"/>
</dbReference>
<feature type="transmembrane region" description="Helical" evidence="1">
    <location>
        <begin position="99"/>
        <end position="122"/>
    </location>
</feature>
<dbReference type="Proteomes" id="UP001442841">
    <property type="component" value="Chromosome"/>
</dbReference>
<feature type="transmembrane region" description="Helical" evidence="1">
    <location>
        <begin position="143"/>
        <end position="161"/>
    </location>
</feature>
<feature type="transmembrane region" description="Helical" evidence="1">
    <location>
        <begin position="44"/>
        <end position="64"/>
    </location>
</feature>
<reference evidence="3 4" key="1">
    <citation type="submission" date="2024-04" db="EMBL/GenBank/DDBJ databases">
        <title>Isolation of an actinomycete strain from pig manure.</title>
        <authorList>
            <person name="Gong T."/>
            <person name="Yu Z."/>
            <person name="An M."/>
            <person name="Wei C."/>
            <person name="Yang W."/>
            <person name="Liu L."/>
        </authorList>
    </citation>
    <scope>NUCLEOTIDE SEQUENCE [LARGE SCALE GENOMIC DNA]</scope>
    <source>
        <strain evidence="3 4">ZF39</strain>
    </source>
</reference>
<feature type="domain" description="CAAX prenyl protease 2/Lysostaphin resistance protein A-like" evidence="2">
    <location>
        <begin position="177"/>
        <end position="268"/>
    </location>
</feature>
<feature type="transmembrane region" description="Helical" evidence="1">
    <location>
        <begin position="181"/>
        <end position="203"/>
    </location>
</feature>
<accession>A0ABZ3FNN5</accession>
<gene>
    <name evidence="3" type="ORF">AADG42_05200</name>
</gene>
<protein>
    <submittedName>
        <fullName evidence="3">CPBP family intramembrane glutamic endopeptidase</fullName>
        <ecNumber evidence="3">3.4.-.-</ecNumber>
    </submittedName>
</protein>
<evidence type="ECO:0000256" key="1">
    <source>
        <dbReference type="SAM" id="Phobius"/>
    </source>
</evidence>
<evidence type="ECO:0000259" key="2">
    <source>
        <dbReference type="Pfam" id="PF02517"/>
    </source>
</evidence>
<keyword evidence="1" id="KW-0812">Transmembrane</keyword>
<dbReference type="RefSeq" id="WP_425308158.1">
    <property type="nucleotide sequence ID" value="NZ_CP154795.1"/>
</dbReference>
<evidence type="ECO:0000313" key="4">
    <source>
        <dbReference type="Proteomes" id="UP001442841"/>
    </source>
</evidence>
<organism evidence="3 4">
    <name type="scientific">Ammonicoccus fulvus</name>
    <dbReference type="NCBI Taxonomy" id="3138240"/>
    <lineage>
        <taxon>Bacteria</taxon>
        <taxon>Bacillati</taxon>
        <taxon>Actinomycetota</taxon>
        <taxon>Actinomycetes</taxon>
        <taxon>Propionibacteriales</taxon>
        <taxon>Propionibacteriaceae</taxon>
        <taxon>Ammonicoccus</taxon>
    </lineage>
</organism>
<keyword evidence="1" id="KW-1133">Transmembrane helix</keyword>
<sequence>MVASAVEDVRTTPTPGRIAAAALISLSALFLFGLRIAVRDHLDAIPNWAPLVVGYVLLVAGLLLAARIDRELLKDLGLIGVGISIVSVTSVEADVGWAAFFRIGTVLVLAVLTPVVIDRMIFKRKAIRFPWLSGKKWSPLEKAYLFIVPFLGWLILPAYFITSGTYQNWPHITDTSELIRFFIGVNFVGTWDELFFICTCFALLRRHFPVWLANLLQATIFVSFLWELGYRSWGPFLTAPFALLQGWLFSRTHSLLYVLIVHLLFDVVVFLSIVHAHNPTMFNIFLVSP</sequence>
<proteinExistence type="predicted"/>
<dbReference type="GO" id="GO:0016787">
    <property type="term" value="F:hydrolase activity"/>
    <property type="evidence" value="ECO:0007669"/>
    <property type="project" value="UniProtKB-KW"/>
</dbReference>
<keyword evidence="4" id="KW-1185">Reference proteome</keyword>
<dbReference type="InterPro" id="IPR003675">
    <property type="entry name" value="Rce1/LyrA-like_dom"/>
</dbReference>
<keyword evidence="1" id="KW-0472">Membrane</keyword>
<feature type="transmembrane region" description="Helical" evidence="1">
    <location>
        <begin position="256"/>
        <end position="276"/>
    </location>
</feature>
<feature type="transmembrane region" description="Helical" evidence="1">
    <location>
        <begin position="18"/>
        <end position="38"/>
    </location>
</feature>
<feature type="transmembrane region" description="Helical" evidence="1">
    <location>
        <begin position="210"/>
        <end position="226"/>
    </location>
</feature>
<keyword evidence="3" id="KW-0378">Hydrolase</keyword>
<evidence type="ECO:0000313" key="3">
    <source>
        <dbReference type="EMBL" id="XAN06729.1"/>
    </source>
</evidence>
<dbReference type="Pfam" id="PF02517">
    <property type="entry name" value="Rce1-like"/>
    <property type="match status" value="1"/>
</dbReference>
<name>A0ABZ3FNN5_9ACTN</name>